<feature type="compositionally biased region" description="Basic and acidic residues" evidence="4">
    <location>
        <begin position="161"/>
        <end position="170"/>
    </location>
</feature>
<dbReference type="PANTHER" id="PTHR19211:SF14">
    <property type="entry name" value="ATP-BINDING CASSETTE SUB-FAMILY F MEMBER 1"/>
    <property type="match status" value="1"/>
</dbReference>
<organism evidence="6 7">
    <name type="scientific">Nonomuraea zeae</name>
    <dbReference type="NCBI Taxonomy" id="1642303"/>
    <lineage>
        <taxon>Bacteria</taxon>
        <taxon>Bacillati</taxon>
        <taxon>Actinomycetota</taxon>
        <taxon>Actinomycetes</taxon>
        <taxon>Streptosporangiales</taxon>
        <taxon>Streptosporangiaceae</taxon>
        <taxon>Nonomuraea</taxon>
    </lineage>
</organism>
<dbReference type="AlphaFoldDB" id="A0A5S4HA08"/>
<feature type="region of interest" description="Disordered" evidence="4">
    <location>
        <begin position="428"/>
        <end position="561"/>
    </location>
</feature>
<name>A0A5S4HA08_9ACTN</name>
<dbReference type="GO" id="GO:0005524">
    <property type="term" value="F:ATP binding"/>
    <property type="evidence" value="ECO:0007669"/>
    <property type="project" value="UniProtKB-KW"/>
</dbReference>
<dbReference type="Proteomes" id="UP000306628">
    <property type="component" value="Unassembled WGS sequence"/>
</dbReference>
<feature type="region of interest" description="Disordered" evidence="4">
    <location>
        <begin position="161"/>
        <end position="193"/>
    </location>
</feature>
<dbReference type="FunFam" id="3.40.50.300:FF:000011">
    <property type="entry name" value="Putative ABC transporter ATP-binding component"/>
    <property type="match status" value="1"/>
</dbReference>
<evidence type="ECO:0000256" key="3">
    <source>
        <dbReference type="ARBA" id="ARBA00022840"/>
    </source>
</evidence>
<protein>
    <submittedName>
        <fullName evidence="6">ATP-binding cassette domain-containing protein</fullName>
    </submittedName>
</protein>
<dbReference type="OrthoDB" id="3207002at2"/>
<accession>A0A5S4HA08</accession>
<feature type="compositionally biased region" description="Low complexity" evidence="4">
    <location>
        <begin position="527"/>
        <end position="542"/>
    </location>
</feature>
<evidence type="ECO:0000256" key="2">
    <source>
        <dbReference type="ARBA" id="ARBA00022741"/>
    </source>
</evidence>
<keyword evidence="3 6" id="KW-0067">ATP-binding</keyword>
<dbReference type="InterPro" id="IPR050611">
    <property type="entry name" value="ABCF"/>
</dbReference>
<dbReference type="InterPro" id="IPR027417">
    <property type="entry name" value="P-loop_NTPase"/>
</dbReference>
<evidence type="ECO:0000259" key="5">
    <source>
        <dbReference type="PROSITE" id="PS50893"/>
    </source>
</evidence>
<dbReference type="EMBL" id="VCKX01000031">
    <property type="protein sequence ID" value="TMR35680.1"/>
    <property type="molecule type" value="Genomic_DNA"/>
</dbReference>
<dbReference type="InterPro" id="IPR003593">
    <property type="entry name" value="AAA+_ATPase"/>
</dbReference>
<evidence type="ECO:0000256" key="1">
    <source>
        <dbReference type="ARBA" id="ARBA00022737"/>
    </source>
</evidence>
<keyword evidence="2" id="KW-0547">Nucleotide-binding</keyword>
<reference evidence="6 7" key="1">
    <citation type="submission" date="2019-05" db="EMBL/GenBank/DDBJ databases">
        <title>Draft genome sequence of Nonomuraea zeae DSM 100528.</title>
        <authorList>
            <person name="Saricaoglu S."/>
            <person name="Isik K."/>
        </authorList>
    </citation>
    <scope>NUCLEOTIDE SEQUENCE [LARGE SCALE GENOMIC DNA]</scope>
    <source>
        <strain evidence="6 7">DSM 100528</strain>
    </source>
</reference>
<feature type="compositionally biased region" description="Basic and acidic residues" evidence="4">
    <location>
        <begin position="503"/>
        <end position="513"/>
    </location>
</feature>
<sequence length="742" mass="81838">MSVGPGERVGIVGENGSGKSTLLRLLAGIERPDDGTVTVPEDAGYLGQTLEETLNLPHGRAQDRPYDHMNDRTQDGSYDRVNDQTLDRPYDRVNDRTQDRPDDRVNDQTQDRPDDRTQDLQYACSHERTPHPAHDRTHDLLHEQAHGLSHVHEQTHDLPHVHGQGHDLTHARGQSLDSPSSHERTPGPSVDPVLGHTVQQAIDAALSDLRAMERRMRELESDLTDDVMDEYGELLTAFELRGGYEADARVDKAFHGLGLAHVGRERVLSSLSGGERARLGLACVLAAAPRVLLLDEPTNHLDESALTWLEDRLREHRGAVVVVSHDRIFLDRIATAVLEVEEGSITRFGGGYTGFLTAKAAARARWEQSYATWQEELRQLREHTATTAHRVAPGRVMRDNNKMAYDRNAGRVQSSVASRVRNAYERLRRLEENPVPRPPDPLRFHGTFTSRPEDSHTTGNPREHSRAPRNRPEASRTSGNQPEESRTSGNQPGDSLSLGGRPAESHTSGDRPQESGPLGGRPEETRTSSGPSEESGPLGGRPQRSGTLRSRPDDSGTFGGRAAASRALVELRDVQVGDRLYIRSLTIGSGDRLLVRGANGAGKSTLLRTIAEHARGRVGHLLQEDTFDPDLTVPAAYGYGYPDERRAALLRTGLFKAHTLDQKVGALSVGQRRRLALARLLAGEYDLLLLDEPTNHLSPVLAEELEQALADYRGALVVVSHDRALNRRFRGNEIQLSGGRIC</sequence>
<dbReference type="GO" id="GO:0016887">
    <property type="term" value="F:ATP hydrolysis activity"/>
    <property type="evidence" value="ECO:0007669"/>
    <property type="project" value="InterPro"/>
</dbReference>
<dbReference type="Gene3D" id="3.40.50.300">
    <property type="entry name" value="P-loop containing nucleotide triphosphate hydrolases"/>
    <property type="match status" value="3"/>
</dbReference>
<proteinExistence type="predicted"/>
<evidence type="ECO:0000313" key="7">
    <source>
        <dbReference type="Proteomes" id="UP000306628"/>
    </source>
</evidence>
<dbReference type="InterPro" id="IPR017871">
    <property type="entry name" value="ABC_transporter-like_CS"/>
</dbReference>
<keyword evidence="1" id="KW-0677">Repeat</keyword>
<feature type="compositionally biased region" description="Basic and acidic residues" evidence="4">
    <location>
        <begin position="451"/>
        <end position="474"/>
    </location>
</feature>
<feature type="domain" description="ABC transporter" evidence="5">
    <location>
        <begin position="1"/>
        <end position="367"/>
    </location>
</feature>
<dbReference type="Pfam" id="PF00005">
    <property type="entry name" value="ABC_tran"/>
    <property type="match status" value="3"/>
</dbReference>
<dbReference type="SUPFAM" id="SSF52540">
    <property type="entry name" value="P-loop containing nucleoside triphosphate hydrolases"/>
    <property type="match status" value="2"/>
</dbReference>
<feature type="compositionally biased region" description="Basic and acidic residues" evidence="4">
    <location>
        <begin position="60"/>
        <end position="117"/>
    </location>
</feature>
<dbReference type="SMART" id="SM00382">
    <property type="entry name" value="AAA"/>
    <property type="match status" value="2"/>
</dbReference>
<feature type="domain" description="ABC transporter" evidence="5">
    <location>
        <begin position="563"/>
        <end position="741"/>
    </location>
</feature>
<evidence type="ECO:0000256" key="4">
    <source>
        <dbReference type="SAM" id="MobiDB-lite"/>
    </source>
</evidence>
<feature type="region of interest" description="Disordered" evidence="4">
    <location>
        <begin position="52"/>
        <end position="117"/>
    </location>
</feature>
<dbReference type="PROSITE" id="PS50893">
    <property type="entry name" value="ABC_TRANSPORTER_2"/>
    <property type="match status" value="2"/>
</dbReference>
<comment type="caution">
    <text evidence="6">The sequence shown here is derived from an EMBL/GenBank/DDBJ whole genome shotgun (WGS) entry which is preliminary data.</text>
</comment>
<dbReference type="PROSITE" id="PS00211">
    <property type="entry name" value="ABC_TRANSPORTER_1"/>
    <property type="match status" value="2"/>
</dbReference>
<keyword evidence="7" id="KW-1185">Reference proteome</keyword>
<evidence type="ECO:0000313" key="6">
    <source>
        <dbReference type="EMBL" id="TMR35680.1"/>
    </source>
</evidence>
<gene>
    <name evidence="6" type="ORF">ETD85_13160</name>
</gene>
<feature type="compositionally biased region" description="Polar residues" evidence="4">
    <location>
        <begin position="475"/>
        <end position="494"/>
    </location>
</feature>
<dbReference type="PANTHER" id="PTHR19211">
    <property type="entry name" value="ATP-BINDING TRANSPORT PROTEIN-RELATED"/>
    <property type="match status" value="1"/>
</dbReference>
<dbReference type="InterPro" id="IPR003439">
    <property type="entry name" value="ABC_transporter-like_ATP-bd"/>
</dbReference>